<sequence>MQPHTRAMLAASVHAFVAGEKVAGIYDHSANRHLRIAAEARGNHLQGYDDDRSIRFGGTLPELFDTGDKVFISLLIEGSSAQGYDRGSSGFYTVNVVDRLVQLYDHSRSEWFAFSIQIA</sequence>
<gene>
    <name evidence="1" type="ORF">FYJ91_03730</name>
</gene>
<protein>
    <submittedName>
        <fullName evidence="1">Uncharacterized protein</fullName>
    </submittedName>
</protein>
<dbReference type="AlphaFoldDB" id="A0A5D9CBZ1"/>
<evidence type="ECO:0000313" key="2">
    <source>
        <dbReference type="Proteomes" id="UP000322077"/>
    </source>
</evidence>
<organism evidence="1 2">
    <name type="scientific">Sphingomonas montanisoli</name>
    <dbReference type="NCBI Taxonomy" id="2606412"/>
    <lineage>
        <taxon>Bacteria</taxon>
        <taxon>Pseudomonadati</taxon>
        <taxon>Pseudomonadota</taxon>
        <taxon>Alphaproteobacteria</taxon>
        <taxon>Sphingomonadales</taxon>
        <taxon>Sphingomonadaceae</taxon>
        <taxon>Sphingomonas</taxon>
    </lineage>
</organism>
<proteinExistence type="predicted"/>
<comment type="caution">
    <text evidence="1">The sequence shown here is derived from an EMBL/GenBank/DDBJ whole genome shotgun (WGS) entry which is preliminary data.</text>
</comment>
<dbReference type="EMBL" id="VTOU01000001">
    <property type="protein sequence ID" value="TZG29254.1"/>
    <property type="molecule type" value="Genomic_DNA"/>
</dbReference>
<name>A0A5D9CBZ1_9SPHN</name>
<accession>A0A5D9CBZ1</accession>
<dbReference type="Proteomes" id="UP000322077">
    <property type="component" value="Unassembled WGS sequence"/>
</dbReference>
<keyword evidence="2" id="KW-1185">Reference proteome</keyword>
<evidence type="ECO:0000313" key="1">
    <source>
        <dbReference type="EMBL" id="TZG29254.1"/>
    </source>
</evidence>
<reference evidence="1 2" key="1">
    <citation type="submission" date="2019-08" db="EMBL/GenBank/DDBJ databases">
        <authorList>
            <person name="Wang G."/>
            <person name="Xu Z."/>
        </authorList>
    </citation>
    <scope>NUCLEOTIDE SEQUENCE [LARGE SCALE GENOMIC DNA]</scope>
    <source>
        <strain evidence="1 2">ZX</strain>
    </source>
</reference>